<feature type="transmembrane region" description="Helical" evidence="1">
    <location>
        <begin position="160"/>
        <end position="183"/>
    </location>
</feature>
<keyword evidence="1" id="KW-1133">Transmembrane helix</keyword>
<dbReference type="AlphaFoldDB" id="C4LBS9"/>
<reference evidence="3" key="1">
    <citation type="submission" date="2009-05" db="EMBL/GenBank/DDBJ databases">
        <title>Complete sequence of Tolumonas auensis DSM 9187.</title>
        <authorList>
            <consortium name="US DOE Joint Genome Institute"/>
            <person name="Lucas S."/>
            <person name="Copeland A."/>
            <person name="Lapidus A."/>
            <person name="Glavina del Rio T."/>
            <person name="Tice H."/>
            <person name="Bruce D."/>
            <person name="Goodwin L."/>
            <person name="Pitluck S."/>
            <person name="Chertkov O."/>
            <person name="Brettin T."/>
            <person name="Detter J.C."/>
            <person name="Han C."/>
            <person name="Larimer F."/>
            <person name="Land M."/>
            <person name="Hauser L."/>
            <person name="Kyrpides N."/>
            <person name="Mikhailova N."/>
            <person name="Spring S."/>
            <person name="Beller H."/>
        </authorList>
    </citation>
    <scope>NUCLEOTIDE SEQUENCE [LARGE SCALE GENOMIC DNA]</scope>
    <source>
        <strain evidence="3">DSM 9187 / TA4</strain>
    </source>
</reference>
<keyword evidence="1" id="KW-0472">Membrane</keyword>
<name>C4LBS9_TOLAT</name>
<reference evidence="2 3" key="2">
    <citation type="journal article" date="2011" name="Stand. Genomic Sci.">
        <title>Complete genome sequence of Tolumonas auensis type strain (TA 4).</title>
        <authorList>
            <person name="Chertkov O."/>
            <person name="Copeland A."/>
            <person name="Lucas S."/>
            <person name="Lapidus A."/>
            <person name="Berry K.W."/>
            <person name="Detter J.C."/>
            <person name="Del Rio T.G."/>
            <person name="Hammon N."/>
            <person name="Dalin E."/>
            <person name="Tice H."/>
            <person name="Pitluck S."/>
            <person name="Richardson P."/>
            <person name="Bruce D."/>
            <person name="Goodwin L."/>
            <person name="Han C."/>
            <person name="Tapia R."/>
            <person name="Saunders E."/>
            <person name="Schmutz J."/>
            <person name="Brettin T."/>
            <person name="Larimer F."/>
            <person name="Land M."/>
            <person name="Hauser L."/>
            <person name="Spring S."/>
            <person name="Rohde M."/>
            <person name="Kyrpides N.C."/>
            <person name="Ivanova N."/>
            <person name="Goker M."/>
            <person name="Beller H.R."/>
            <person name="Klenk H.P."/>
            <person name="Woyke T."/>
        </authorList>
    </citation>
    <scope>NUCLEOTIDE SEQUENCE [LARGE SCALE GENOMIC DNA]</scope>
    <source>
        <strain evidence="3">DSM 9187 / TA4</strain>
    </source>
</reference>
<feature type="transmembrane region" description="Helical" evidence="1">
    <location>
        <begin position="362"/>
        <end position="387"/>
    </location>
</feature>
<dbReference type="HOGENOM" id="CLU_049305_0_0_6"/>
<keyword evidence="3" id="KW-1185">Reference proteome</keyword>
<evidence type="ECO:0000256" key="1">
    <source>
        <dbReference type="SAM" id="Phobius"/>
    </source>
</evidence>
<dbReference type="eggNOG" id="ENOG502Z99N">
    <property type="taxonomic scope" value="Bacteria"/>
</dbReference>
<keyword evidence="1" id="KW-0812">Transmembrane</keyword>
<dbReference type="STRING" id="595494.Tola_2760"/>
<accession>C4LBS9</accession>
<feature type="transmembrane region" description="Helical" evidence="1">
    <location>
        <begin position="54"/>
        <end position="72"/>
    </location>
</feature>
<protein>
    <recommendedName>
        <fullName evidence="4">Citrate transporter</fullName>
    </recommendedName>
</protein>
<dbReference type="KEGG" id="tau:Tola_2760"/>
<organism evidence="2 3">
    <name type="scientific">Tolumonas auensis (strain DSM 9187 / NBRC 110442 / TA 4)</name>
    <dbReference type="NCBI Taxonomy" id="595494"/>
    <lineage>
        <taxon>Bacteria</taxon>
        <taxon>Pseudomonadati</taxon>
        <taxon>Pseudomonadota</taxon>
        <taxon>Gammaproteobacteria</taxon>
        <taxon>Aeromonadales</taxon>
        <taxon>Aeromonadaceae</taxon>
        <taxon>Tolumonas</taxon>
    </lineage>
</organism>
<feature type="transmembrane region" description="Helical" evidence="1">
    <location>
        <begin position="116"/>
        <end position="139"/>
    </location>
</feature>
<feature type="transmembrane region" description="Helical" evidence="1">
    <location>
        <begin position="285"/>
        <end position="305"/>
    </location>
</feature>
<feature type="transmembrane region" description="Helical" evidence="1">
    <location>
        <begin position="189"/>
        <end position="209"/>
    </location>
</feature>
<dbReference type="Proteomes" id="UP000009073">
    <property type="component" value="Chromosome"/>
</dbReference>
<proteinExistence type="predicted"/>
<feature type="transmembrane region" description="Helical" evidence="1">
    <location>
        <begin position="325"/>
        <end position="350"/>
    </location>
</feature>
<feature type="transmembrane region" description="Helical" evidence="1">
    <location>
        <begin position="245"/>
        <end position="264"/>
    </location>
</feature>
<evidence type="ECO:0000313" key="3">
    <source>
        <dbReference type="Proteomes" id="UP000009073"/>
    </source>
</evidence>
<evidence type="ECO:0008006" key="4">
    <source>
        <dbReference type="Google" id="ProtNLM"/>
    </source>
</evidence>
<dbReference type="EMBL" id="CP001616">
    <property type="protein sequence ID" value="ACQ94353.1"/>
    <property type="molecule type" value="Genomic_DNA"/>
</dbReference>
<feature type="transmembrane region" description="Helical" evidence="1">
    <location>
        <begin position="399"/>
        <end position="422"/>
    </location>
</feature>
<dbReference type="OrthoDB" id="8523687at2"/>
<dbReference type="RefSeq" id="WP_015879802.1">
    <property type="nucleotide sequence ID" value="NC_012691.1"/>
</dbReference>
<gene>
    <name evidence="2" type="ordered locus">Tola_2760</name>
</gene>
<sequence>MLKPVAGVLLLGMWACYLSYLFMGMSPWPATALAWSAALLLGPRLDHAARRQCTILYGVAFLLLLFCWLNGVHFSARQLFLPNLDMVALFTGVSTLNLATSALAENAQSNWRGWKGLFSSLLGVSFLGAVINMSVLFVVGDRLAVNGTLERRQVIILNRVYCAAAFWSPFFIAMAVALIYAPGMQFSRILPFGLLAALGAMLITTWDVWRRGIADFEGYPLSIQTLRLPVLLSLAVILGKWWWPALTITGIIALMAPLISVLLMPKKQMTTALKRQVTERFPAMGSQVVLFLGAGLLAAGIHGLTQIWSPEALFARIEHYGVLEAAVVTLVILLVAYLGVHPIIMISSLAPLLWHLHPDPSLLGMTFLFAWGLSTGATPLSGANLALIACYRVKAWNMLIWNLGYAVKQWLWLTALYALYIWCYL</sequence>
<evidence type="ECO:0000313" key="2">
    <source>
        <dbReference type="EMBL" id="ACQ94353.1"/>
    </source>
</evidence>